<comment type="caution">
    <text evidence="11">The sequence shown here is derived from an EMBL/GenBank/DDBJ whole genome shotgun (WGS) entry which is preliminary data.</text>
</comment>
<protein>
    <submittedName>
        <fullName evidence="11">ABC transporter</fullName>
    </submittedName>
</protein>
<evidence type="ECO:0000259" key="9">
    <source>
        <dbReference type="PROSITE" id="PS50893"/>
    </source>
</evidence>
<dbReference type="GO" id="GO:0005524">
    <property type="term" value="F:ATP binding"/>
    <property type="evidence" value="ECO:0007669"/>
    <property type="project" value="UniProtKB-KW"/>
</dbReference>
<proteinExistence type="inferred from homology"/>
<comment type="similarity">
    <text evidence="2">Belongs to the ABC transporter superfamily.</text>
</comment>
<evidence type="ECO:0000259" key="10">
    <source>
        <dbReference type="PROSITE" id="PS50929"/>
    </source>
</evidence>
<dbReference type="Gene3D" id="1.20.1560.10">
    <property type="entry name" value="ABC transporter type 1, transmembrane domain"/>
    <property type="match status" value="1"/>
</dbReference>
<dbReference type="InterPro" id="IPR039421">
    <property type="entry name" value="Type_1_exporter"/>
</dbReference>
<evidence type="ECO:0000256" key="1">
    <source>
        <dbReference type="ARBA" id="ARBA00004651"/>
    </source>
</evidence>
<comment type="subcellular location">
    <subcellularLocation>
        <location evidence="1">Cell membrane</location>
        <topology evidence="1">Multi-pass membrane protein</topology>
    </subcellularLocation>
</comment>
<sequence length="534" mass="58096">MVIAVVIRLLGLIEPFVFQTLIDRVLPFQREASLTVILFVLLVTMLFVAALTALISYLGNHMSNRLIADLAGRIFRHVLSLPLPNLQRWPVGETLARIGETDTARGFLTGTMSTAVLDLVFSIIYICALLAISPSLTIVVLLSVPLQMIVFAIIGPFLRQRMQKAFLANSHHQSRLVEAFSNITAIKALASEERYVSRFENTLGHALDASFSVAKLDIVNGFFGQIFGKAPSIIIIFLGSQLVFQNEITLGELIAFHLLANHVFGPIASLASIWEKWQGMRVARIRLGDFLNAATEQDVVKPDIAPTSPLTIKMEGVSFSYIPDHPVLENFNAEFGIRRPTIIVGDSGCGKSTLGKLIAGLYTPKSGRVIANSEDIQNFDPGSVRRRIAYLPQEAVLFSGTVRDNLLLAKPDATEEEVMKALQDSASDQVVARLPGGLDAYVGEDGGFLSGGQRQRIALARALLSNPSAMVLDEPTSALDLQTASFISQTLQRLSKEKTLIIITHNPDLLGPDVNKIILAPQSKPTSIPIEAGA</sequence>
<evidence type="ECO:0000256" key="4">
    <source>
        <dbReference type="ARBA" id="ARBA00022741"/>
    </source>
</evidence>
<keyword evidence="3 8" id="KW-0812">Transmembrane</keyword>
<dbReference type="PANTHER" id="PTHR24221">
    <property type="entry name" value="ATP-BINDING CASSETTE SUB-FAMILY B"/>
    <property type="match status" value="1"/>
</dbReference>
<dbReference type="PROSITE" id="PS00211">
    <property type="entry name" value="ABC_TRANSPORTER_1"/>
    <property type="match status" value="1"/>
</dbReference>
<dbReference type="RefSeq" id="WP_116494804.1">
    <property type="nucleotide sequence ID" value="NZ_QDFR01000005.1"/>
</dbReference>
<dbReference type="InterPro" id="IPR036640">
    <property type="entry name" value="ABC1_TM_sf"/>
</dbReference>
<dbReference type="InterPro" id="IPR003593">
    <property type="entry name" value="AAA+_ATPase"/>
</dbReference>
<keyword evidence="5" id="KW-0067">ATP-binding</keyword>
<feature type="domain" description="ABC transmembrane type-1" evidence="10">
    <location>
        <begin position="1"/>
        <end position="279"/>
    </location>
</feature>
<dbReference type="InterPro" id="IPR011527">
    <property type="entry name" value="ABC1_TM_dom"/>
</dbReference>
<name>A0AA92C1E5_RHIRH</name>
<dbReference type="AlphaFoldDB" id="A0AA92C1E5"/>
<reference evidence="11 12" key="1">
    <citation type="submission" date="2018-04" db="EMBL/GenBank/DDBJ databases">
        <authorList>
            <person name="Hagen T."/>
        </authorList>
    </citation>
    <scope>NUCLEOTIDE SEQUENCE [LARGE SCALE GENOMIC DNA]</scope>
    <source>
        <strain evidence="11 12">TPD7009</strain>
    </source>
</reference>
<dbReference type="Proteomes" id="UP000244335">
    <property type="component" value="Unassembled WGS sequence"/>
</dbReference>
<accession>A0AA92C1E5</accession>
<gene>
    <name evidence="11" type="ORF">DC430_15450</name>
</gene>
<evidence type="ECO:0000256" key="2">
    <source>
        <dbReference type="ARBA" id="ARBA00005417"/>
    </source>
</evidence>
<evidence type="ECO:0000256" key="3">
    <source>
        <dbReference type="ARBA" id="ARBA00022692"/>
    </source>
</evidence>
<dbReference type="PROSITE" id="PS50893">
    <property type="entry name" value="ABC_TRANSPORTER_2"/>
    <property type="match status" value="1"/>
</dbReference>
<dbReference type="SUPFAM" id="SSF52540">
    <property type="entry name" value="P-loop containing nucleoside triphosphate hydrolases"/>
    <property type="match status" value="1"/>
</dbReference>
<evidence type="ECO:0000313" key="12">
    <source>
        <dbReference type="Proteomes" id="UP000244335"/>
    </source>
</evidence>
<dbReference type="InterPro" id="IPR027417">
    <property type="entry name" value="P-loop_NTPase"/>
</dbReference>
<dbReference type="SMART" id="SM00382">
    <property type="entry name" value="AAA"/>
    <property type="match status" value="1"/>
</dbReference>
<evidence type="ECO:0000256" key="7">
    <source>
        <dbReference type="ARBA" id="ARBA00023136"/>
    </source>
</evidence>
<dbReference type="GO" id="GO:0016887">
    <property type="term" value="F:ATP hydrolysis activity"/>
    <property type="evidence" value="ECO:0007669"/>
    <property type="project" value="InterPro"/>
</dbReference>
<dbReference type="InterPro" id="IPR017871">
    <property type="entry name" value="ABC_transporter-like_CS"/>
</dbReference>
<keyword evidence="6 8" id="KW-1133">Transmembrane helix</keyword>
<dbReference type="GO" id="GO:0005886">
    <property type="term" value="C:plasma membrane"/>
    <property type="evidence" value="ECO:0007669"/>
    <property type="project" value="UniProtKB-SubCell"/>
</dbReference>
<dbReference type="EMBL" id="QDFR01000005">
    <property type="protein sequence ID" value="PVE52244.1"/>
    <property type="molecule type" value="Genomic_DNA"/>
</dbReference>
<evidence type="ECO:0000313" key="11">
    <source>
        <dbReference type="EMBL" id="PVE52244.1"/>
    </source>
</evidence>
<dbReference type="CDD" id="cd18782">
    <property type="entry name" value="ABC_6TM_PrtD_LapB_HlyB_like"/>
    <property type="match status" value="1"/>
</dbReference>
<dbReference type="PANTHER" id="PTHR24221:SF647">
    <property type="entry name" value="BLL6336 PROTEIN"/>
    <property type="match status" value="1"/>
</dbReference>
<feature type="transmembrane region" description="Helical" evidence="8">
    <location>
        <begin position="115"/>
        <end position="132"/>
    </location>
</feature>
<evidence type="ECO:0000256" key="6">
    <source>
        <dbReference type="ARBA" id="ARBA00022989"/>
    </source>
</evidence>
<feature type="transmembrane region" description="Helical" evidence="8">
    <location>
        <begin position="34"/>
        <end position="58"/>
    </location>
</feature>
<feature type="domain" description="ABC transporter" evidence="9">
    <location>
        <begin position="312"/>
        <end position="534"/>
    </location>
</feature>
<dbReference type="SUPFAM" id="SSF90123">
    <property type="entry name" value="ABC transporter transmembrane region"/>
    <property type="match status" value="1"/>
</dbReference>
<dbReference type="Pfam" id="PF00005">
    <property type="entry name" value="ABC_tran"/>
    <property type="match status" value="1"/>
</dbReference>
<dbReference type="Gene3D" id="3.40.50.300">
    <property type="entry name" value="P-loop containing nucleotide triphosphate hydrolases"/>
    <property type="match status" value="1"/>
</dbReference>
<dbReference type="Pfam" id="PF00664">
    <property type="entry name" value="ABC_membrane"/>
    <property type="match status" value="1"/>
</dbReference>
<keyword evidence="4" id="KW-0547">Nucleotide-binding</keyword>
<evidence type="ECO:0000256" key="8">
    <source>
        <dbReference type="SAM" id="Phobius"/>
    </source>
</evidence>
<dbReference type="InterPro" id="IPR003439">
    <property type="entry name" value="ABC_transporter-like_ATP-bd"/>
</dbReference>
<feature type="transmembrane region" description="Helical" evidence="8">
    <location>
        <begin position="138"/>
        <end position="158"/>
    </location>
</feature>
<organism evidence="11 12">
    <name type="scientific">Rhizobium rhizogenes</name>
    <name type="common">Agrobacterium rhizogenes</name>
    <dbReference type="NCBI Taxonomy" id="359"/>
    <lineage>
        <taxon>Bacteria</taxon>
        <taxon>Pseudomonadati</taxon>
        <taxon>Pseudomonadota</taxon>
        <taxon>Alphaproteobacteria</taxon>
        <taxon>Hyphomicrobiales</taxon>
        <taxon>Rhizobiaceae</taxon>
        <taxon>Rhizobium/Agrobacterium group</taxon>
        <taxon>Rhizobium</taxon>
    </lineage>
</organism>
<dbReference type="GO" id="GO:0034040">
    <property type="term" value="F:ATPase-coupled lipid transmembrane transporter activity"/>
    <property type="evidence" value="ECO:0007669"/>
    <property type="project" value="TreeGrafter"/>
</dbReference>
<dbReference type="GO" id="GO:0140359">
    <property type="term" value="F:ABC-type transporter activity"/>
    <property type="evidence" value="ECO:0007669"/>
    <property type="project" value="InterPro"/>
</dbReference>
<keyword evidence="7 8" id="KW-0472">Membrane</keyword>
<dbReference type="PROSITE" id="PS50929">
    <property type="entry name" value="ABC_TM1F"/>
    <property type="match status" value="1"/>
</dbReference>
<evidence type="ECO:0000256" key="5">
    <source>
        <dbReference type="ARBA" id="ARBA00022840"/>
    </source>
</evidence>